<comment type="similarity">
    <text evidence="2">Belongs to the PA-phosphatase related phosphoesterase family.</text>
</comment>
<dbReference type="Gene3D" id="1.20.144.10">
    <property type="entry name" value="Phosphatidic acid phosphatase type 2/haloperoxidase"/>
    <property type="match status" value="1"/>
</dbReference>
<feature type="transmembrane region" description="Helical" evidence="6">
    <location>
        <begin position="80"/>
        <end position="99"/>
    </location>
</feature>
<evidence type="ECO:0000313" key="9">
    <source>
        <dbReference type="Proteomes" id="UP001153954"/>
    </source>
</evidence>
<keyword evidence="5 6" id="KW-0472">Membrane</keyword>
<evidence type="ECO:0000256" key="1">
    <source>
        <dbReference type="ARBA" id="ARBA00004141"/>
    </source>
</evidence>
<feature type="transmembrane region" description="Helical" evidence="6">
    <location>
        <begin position="111"/>
        <end position="129"/>
    </location>
</feature>
<accession>A0AAU9UXH9</accession>
<dbReference type="PANTHER" id="PTHR10165">
    <property type="entry name" value="LIPID PHOSPHATE PHOSPHATASE"/>
    <property type="match status" value="1"/>
</dbReference>
<gene>
    <name evidence="8" type="ORF">EEDITHA_LOCUS18326</name>
</gene>
<dbReference type="EMBL" id="CAKOGL010000026">
    <property type="protein sequence ID" value="CAH2103868.1"/>
    <property type="molecule type" value="Genomic_DNA"/>
</dbReference>
<name>A0AAU9UXH9_EUPED</name>
<dbReference type="PANTHER" id="PTHR10165:SF35">
    <property type="entry name" value="RE23632P"/>
    <property type="match status" value="1"/>
</dbReference>
<evidence type="ECO:0000256" key="2">
    <source>
        <dbReference type="ARBA" id="ARBA00008816"/>
    </source>
</evidence>
<dbReference type="SUPFAM" id="SSF48317">
    <property type="entry name" value="Acid phosphatase/Vanadium-dependent haloperoxidase"/>
    <property type="match status" value="1"/>
</dbReference>
<keyword evidence="3 6" id="KW-0812">Transmembrane</keyword>
<dbReference type="GO" id="GO:0008195">
    <property type="term" value="F:phosphatidate phosphatase activity"/>
    <property type="evidence" value="ECO:0007669"/>
    <property type="project" value="TreeGrafter"/>
</dbReference>
<evidence type="ECO:0000256" key="6">
    <source>
        <dbReference type="SAM" id="Phobius"/>
    </source>
</evidence>
<protein>
    <recommendedName>
        <fullName evidence="7">Phosphatidic acid phosphatase type 2/haloperoxidase domain-containing protein</fullName>
    </recommendedName>
</protein>
<organism evidence="8 9">
    <name type="scientific">Euphydryas editha</name>
    <name type="common">Edith's checkerspot</name>
    <dbReference type="NCBI Taxonomy" id="104508"/>
    <lineage>
        <taxon>Eukaryota</taxon>
        <taxon>Metazoa</taxon>
        <taxon>Ecdysozoa</taxon>
        <taxon>Arthropoda</taxon>
        <taxon>Hexapoda</taxon>
        <taxon>Insecta</taxon>
        <taxon>Pterygota</taxon>
        <taxon>Neoptera</taxon>
        <taxon>Endopterygota</taxon>
        <taxon>Lepidoptera</taxon>
        <taxon>Glossata</taxon>
        <taxon>Ditrysia</taxon>
        <taxon>Papilionoidea</taxon>
        <taxon>Nymphalidae</taxon>
        <taxon>Nymphalinae</taxon>
        <taxon>Euphydryas</taxon>
    </lineage>
</organism>
<feature type="transmembrane region" description="Helical" evidence="6">
    <location>
        <begin position="56"/>
        <end position="73"/>
    </location>
</feature>
<dbReference type="Proteomes" id="UP001153954">
    <property type="component" value="Unassembled WGS sequence"/>
</dbReference>
<dbReference type="GO" id="GO:0016020">
    <property type="term" value="C:membrane"/>
    <property type="evidence" value="ECO:0007669"/>
    <property type="project" value="UniProtKB-SubCell"/>
</dbReference>
<dbReference type="GO" id="GO:0046839">
    <property type="term" value="P:phospholipid dephosphorylation"/>
    <property type="evidence" value="ECO:0007669"/>
    <property type="project" value="TreeGrafter"/>
</dbReference>
<dbReference type="InterPro" id="IPR043216">
    <property type="entry name" value="PAP-like"/>
</dbReference>
<dbReference type="InterPro" id="IPR000326">
    <property type="entry name" value="PAP2/HPO"/>
</dbReference>
<dbReference type="InterPro" id="IPR036938">
    <property type="entry name" value="PAP2/HPO_sf"/>
</dbReference>
<evidence type="ECO:0000313" key="8">
    <source>
        <dbReference type="EMBL" id="CAH2103868.1"/>
    </source>
</evidence>
<evidence type="ECO:0000259" key="7">
    <source>
        <dbReference type="SMART" id="SM00014"/>
    </source>
</evidence>
<dbReference type="AlphaFoldDB" id="A0AAU9UXH9"/>
<reference evidence="8" key="1">
    <citation type="submission" date="2022-03" db="EMBL/GenBank/DDBJ databases">
        <authorList>
            <person name="Tunstrom K."/>
        </authorList>
    </citation>
    <scope>NUCLEOTIDE SEQUENCE</scope>
</reference>
<sequence>MWAYVNAFQIPAASSLHILRPRPDFFYRCFPYGEETTEFFRNQLAIIDGRKSFPSGHSSFAFCSLGFLSFWLREICDSNIIVDISCFLLLIFATLIGVSRCLDNHHHWEDVLVGAVLGYSISYVSYKLYCKPSRNRYQRDP</sequence>
<evidence type="ECO:0000256" key="3">
    <source>
        <dbReference type="ARBA" id="ARBA00022692"/>
    </source>
</evidence>
<proteinExistence type="inferred from homology"/>
<keyword evidence="9" id="KW-1185">Reference proteome</keyword>
<dbReference type="SMART" id="SM00014">
    <property type="entry name" value="acidPPc"/>
    <property type="match status" value="1"/>
</dbReference>
<keyword evidence="4 6" id="KW-1133">Transmembrane helix</keyword>
<comment type="caution">
    <text evidence="8">The sequence shown here is derived from an EMBL/GenBank/DDBJ whole genome shotgun (WGS) entry which is preliminary data.</text>
</comment>
<dbReference type="Pfam" id="PF01569">
    <property type="entry name" value="PAP2"/>
    <property type="match status" value="1"/>
</dbReference>
<evidence type="ECO:0000256" key="5">
    <source>
        <dbReference type="ARBA" id="ARBA00023136"/>
    </source>
</evidence>
<evidence type="ECO:0000256" key="4">
    <source>
        <dbReference type="ARBA" id="ARBA00022989"/>
    </source>
</evidence>
<comment type="subcellular location">
    <subcellularLocation>
        <location evidence="1">Membrane</location>
        <topology evidence="1">Multi-pass membrane protein</topology>
    </subcellularLocation>
</comment>
<feature type="domain" description="Phosphatidic acid phosphatase type 2/haloperoxidase" evidence="7">
    <location>
        <begin position="1"/>
        <end position="126"/>
    </location>
</feature>
<dbReference type="GO" id="GO:0006644">
    <property type="term" value="P:phospholipid metabolic process"/>
    <property type="evidence" value="ECO:0007669"/>
    <property type="project" value="InterPro"/>
</dbReference>